<gene>
    <name evidence="6" type="ORF">IAC55_05295</name>
</gene>
<evidence type="ECO:0000256" key="1">
    <source>
        <dbReference type="ARBA" id="ARBA00001966"/>
    </source>
</evidence>
<evidence type="ECO:0000256" key="4">
    <source>
        <dbReference type="ARBA" id="ARBA00023004"/>
    </source>
</evidence>
<dbReference type="GO" id="GO:0046872">
    <property type="term" value="F:metal ion binding"/>
    <property type="evidence" value="ECO:0007669"/>
    <property type="project" value="UniProtKB-KW"/>
</dbReference>
<keyword evidence="3" id="KW-0479">Metal-binding</keyword>
<dbReference type="Gene3D" id="3.40.50.11890">
    <property type="match status" value="1"/>
</dbReference>
<evidence type="ECO:0000256" key="3">
    <source>
        <dbReference type="ARBA" id="ARBA00022723"/>
    </source>
</evidence>
<comment type="cofactor">
    <cofactor evidence="1">
        <name>[4Fe-4S] cluster</name>
        <dbReference type="ChEBI" id="CHEBI:49883"/>
    </cofactor>
</comment>
<proteinExistence type="inferred from homology"/>
<dbReference type="Gene3D" id="1.20.1270.370">
    <property type="match status" value="1"/>
</dbReference>
<name>A0A9D9H3K6_9FIRM</name>
<dbReference type="PANTHER" id="PTHR30548:SF5">
    <property type="entry name" value="SUBUNIT OF OXYGEN-SENSITIVE 2-HYDROXYISOCAPROYL-COA DEHYDRATASE"/>
    <property type="match status" value="1"/>
</dbReference>
<keyword evidence="4" id="KW-0408">Iron</keyword>
<reference evidence="6" key="2">
    <citation type="journal article" date="2021" name="PeerJ">
        <title>Extensive microbial diversity within the chicken gut microbiome revealed by metagenomics and culture.</title>
        <authorList>
            <person name="Gilroy R."/>
            <person name="Ravi A."/>
            <person name="Getino M."/>
            <person name="Pursley I."/>
            <person name="Horton D.L."/>
            <person name="Alikhan N.F."/>
            <person name="Baker D."/>
            <person name="Gharbi K."/>
            <person name="Hall N."/>
            <person name="Watson M."/>
            <person name="Adriaenssens E.M."/>
            <person name="Foster-Nyarko E."/>
            <person name="Jarju S."/>
            <person name="Secka A."/>
            <person name="Antonio M."/>
            <person name="Oren A."/>
            <person name="Chaudhuri R.R."/>
            <person name="La Ragione R."/>
            <person name="Hildebrand F."/>
            <person name="Pallen M.J."/>
        </authorList>
    </citation>
    <scope>NUCLEOTIDE SEQUENCE</scope>
    <source>
        <strain evidence="6">F6-4510</strain>
    </source>
</reference>
<dbReference type="GO" id="GO:0051536">
    <property type="term" value="F:iron-sulfur cluster binding"/>
    <property type="evidence" value="ECO:0007669"/>
    <property type="project" value="UniProtKB-KW"/>
</dbReference>
<organism evidence="6 7">
    <name type="scientific">Candidatus Fimicola merdigallinarum</name>
    <dbReference type="NCBI Taxonomy" id="2840819"/>
    <lineage>
        <taxon>Bacteria</taxon>
        <taxon>Bacillati</taxon>
        <taxon>Bacillota</taxon>
        <taxon>Clostridia</taxon>
        <taxon>Lachnospirales</taxon>
        <taxon>Lachnospiraceae</taxon>
        <taxon>Lachnospiraceae incertae sedis</taxon>
        <taxon>Candidatus Fimicola</taxon>
    </lineage>
</organism>
<sequence length="373" mass="42369">MSRYETILNQLKEVAGNPKKAMDDYKAETGKGAIGILPLYAPEELVHATGYLPMGIWGGQKKITKARTYLPAFACSIMQQVMELQCEGAYDDLAAVLISVPCDTLKCLSQKWKGTSPVIVFTHPQNRGLEAANKFLVEEYKIVKRKLEEIVGEPITNAAIEESIKVYNENRATMREFVKVAADYPQIIDPVARHAVFKSRMFMEKSKHTALVKELMEEIKAMPVEPWTGKKVVITGILAEPNELLDIFKENGIAIVADDLAQESRQIRVDVLDGEEGPLYRLARVWQRMYGCSVATDTKKYRGKMLMDMVEQTGADAIIVAMMKFCDPEEWDYPIMYRQFEEKGIRNIMIEVDQEATAFEQVRTRIQSFVEMM</sequence>
<dbReference type="PANTHER" id="PTHR30548">
    <property type="entry name" value="2-HYDROXYGLUTARYL-COA DEHYDRATASE, D-COMPONENT-RELATED"/>
    <property type="match status" value="1"/>
</dbReference>
<evidence type="ECO:0000313" key="6">
    <source>
        <dbReference type="EMBL" id="MBO8434719.1"/>
    </source>
</evidence>
<dbReference type="Proteomes" id="UP000823611">
    <property type="component" value="Unassembled WGS sequence"/>
</dbReference>
<comment type="caution">
    <text evidence="6">The sequence shown here is derived from an EMBL/GenBank/DDBJ whole genome shotgun (WGS) entry which is preliminary data.</text>
</comment>
<dbReference type="Pfam" id="PF06050">
    <property type="entry name" value="HGD-D"/>
    <property type="match status" value="1"/>
</dbReference>
<evidence type="ECO:0000313" key="7">
    <source>
        <dbReference type="Proteomes" id="UP000823611"/>
    </source>
</evidence>
<comment type="similarity">
    <text evidence="2">Belongs to the FldB/FldC dehydratase alpha/beta subunit family.</text>
</comment>
<dbReference type="Gene3D" id="3.40.50.11900">
    <property type="match status" value="1"/>
</dbReference>
<protein>
    <submittedName>
        <fullName evidence="6">2-hydroxyacyl-CoA dehydratase</fullName>
    </submittedName>
</protein>
<keyword evidence="5" id="KW-0411">Iron-sulfur</keyword>
<evidence type="ECO:0000256" key="5">
    <source>
        <dbReference type="ARBA" id="ARBA00023014"/>
    </source>
</evidence>
<evidence type="ECO:0000256" key="2">
    <source>
        <dbReference type="ARBA" id="ARBA00005806"/>
    </source>
</evidence>
<dbReference type="InterPro" id="IPR010327">
    <property type="entry name" value="FldB/FldC_alpha/beta"/>
</dbReference>
<dbReference type="GO" id="GO:0016836">
    <property type="term" value="F:hydro-lyase activity"/>
    <property type="evidence" value="ECO:0007669"/>
    <property type="project" value="UniProtKB-ARBA"/>
</dbReference>
<dbReference type="EMBL" id="JADIMX010000103">
    <property type="protein sequence ID" value="MBO8434719.1"/>
    <property type="molecule type" value="Genomic_DNA"/>
</dbReference>
<accession>A0A9D9H3K6</accession>
<reference evidence="6" key="1">
    <citation type="submission" date="2020-10" db="EMBL/GenBank/DDBJ databases">
        <authorList>
            <person name="Gilroy R."/>
        </authorList>
    </citation>
    <scope>NUCLEOTIDE SEQUENCE</scope>
    <source>
        <strain evidence="6">F6-4510</strain>
    </source>
</reference>
<dbReference type="AlphaFoldDB" id="A0A9D9H3K6"/>